<name>A0A1A6FV66_NEOLE</name>
<evidence type="ECO:0000256" key="2">
    <source>
        <dbReference type="ARBA" id="ARBA00022630"/>
    </source>
</evidence>
<dbReference type="STRING" id="56216.A0A1A6FV66"/>
<dbReference type="SUPFAM" id="SSF51905">
    <property type="entry name" value="FAD/NAD(P)-binding domain"/>
    <property type="match status" value="1"/>
</dbReference>
<proteinExistence type="predicted"/>
<dbReference type="Gene3D" id="1.10.150.570">
    <property type="entry name" value="GidA associated domain, C-terminal subdomain"/>
    <property type="match status" value="1"/>
</dbReference>
<dbReference type="GO" id="GO:0002098">
    <property type="term" value="P:tRNA wobble uridine modification"/>
    <property type="evidence" value="ECO:0007669"/>
    <property type="project" value="TreeGrafter"/>
</dbReference>
<dbReference type="GO" id="GO:0005829">
    <property type="term" value="C:cytosol"/>
    <property type="evidence" value="ECO:0007669"/>
    <property type="project" value="TreeGrafter"/>
</dbReference>
<evidence type="ECO:0000313" key="5">
    <source>
        <dbReference type="EMBL" id="OBS57464.1"/>
    </source>
</evidence>
<dbReference type="FunFam" id="3.50.50.60:FF:000082">
    <property type="entry name" value="protein MTO1 homolog, mitochondrial isoform X1"/>
    <property type="match status" value="1"/>
</dbReference>
<dbReference type="OrthoDB" id="3329at2759"/>
<dbReference type="InterPro" id="IPR040131">
    <property type="entry name" value="MnmG_N"/>
</dbReference>
<protein>
    <recommendedName>
        <fullName evidence="4">MnmG N-terminal domain-containing protein</fullName>
    </recommendedName>
</protein>
<dbReference type="GO" id="GO:0030488">
    <property type="term" value="P:tRNA methylation"/>
    <property type="evidence" value="ECO:0007669"/>
    <property type="project" value="TreeGrafter"/>
</dbReference>
<comment type="caution">
    <text evidence="5">The sequence shown here is derived from an EMBL/GenBank/DDBJ whole genome shotgun (WGS) entry which is preliminary data.</text>
</comment>
<organism evidence="5 6">
    <name type="scientific">Neotoma lepida</name>
    <name type="common">Desert woodrat</name>
    <dbReference type="NCBI Taxonomy" id="56216"/>
    <lineage>
        <taxon>Eukaryota</taxon>
        <taxon>Metazoa</taxon>
        <taxon>Chordata</taxon>
        <taxon>Craniata</taxon>
        <taxon>Vertebrata</taxon>
        <taxon>Euteleostomi</taxon>
        <taxon>Mammalia</taxon>
        <taxon>Eutheria</taxon>
        <taxon>Euarchontoglires</taxon>
        <taxon>Glires</taxon>
        <taxon>Rodentia</taxon>
        <taxon>Myomorpha</taxon>
        <taxon>Muroidea</taxon>
        <taxon>Cricetidae</taxon>
        <taxon>Neotominae</taxon>
        <taxon>Neotoma</taxon>
    </lineage>
</organism>
<dbReference type="EMBL" id="LZPO01117086">
    <property type="protein sequence ID" value="OBS57464.1"/>
    <property type="molecule type" value="Genomic_DNA"/>
</dbReference>
<evidence type="ECO:0000259" key="4">
    <source>
        <dbReference type="Pfam" id="PF01134"/>
    </source>
</evidence>
<gene>
    <name evidence="5" type="ORF">A6R68_11409</name>
</gene>
<dbReference type="InterPro" id="IPR044920">
    <property type="entry name" value="MnmG_C_subdom_sf"/>
</dbReference>
<dbReference type="PANTHER" id="PTHR11806:SF0">
    <property type="entry name" value="PROTEIN MTO1 HOMOLOG, MITOCHONDRIAL"/>
    <property type="match status" value="1"/>
</dbReference>
<feature type="domain" description="MnmG N-terminal" evidence="4">
    <location>
        <begin position="37"/>
        <end position="271"/>
    </location>
</feature>
<dbReference type="GO" id="GO:0050660">
    <property type="term" value="F:flavin adenine dinucleotide binding"/>
    <property type="evidence" value="ECO:0007669"/>
    <property type="project" value="InterPro"/>
</dbReference>
<dbReference type="Proteomes" id="UP000092124">
    <property type="component" value="Unassembled WGS sequence"/>
</dbReference>
<reference evidence="5 6" key="1">
    <citation type="submission" date="2016-06" db="EMBL/GenBank/DDBJ databases">
        <title>The Draft Genome Sequence and Annotation of the Desert Woodrat Neotoma lepida.</title>
        <authorList>
            <person name="Campbell M."/>
            <person name="Oakeson K.F."/>
            <person name="Yandell M."/>
            <person name="Halpert J.R."/>
            <person name="Dearing D."/>
        </authorList>
    </citation>
    <scope>NUCLEOTIDE SEQUENCE [LARGE SCALE GENOMIC DNA]</scope>
    <source>
        <strain evidence="5">417</strain>
        <tissue evidence="5">Liver</tissue>
    </source>
</reference>
<dbReference type="PRINTS" id="PR00368">
    <property type="entry name" value="FADPNR"/>
</dbReference>
<dbReference type="InterPro" id="IPR036188">
    <property type="entry name" value="FAD/NAD-bd_sf"/>
</dbReference>
<comment type="cofactor">
    <cofactor evidence="1">
        <name>FAD</name>
        <dbReference type="ChEBI" id="CHEBI:57692"/>
    </cofactor>
</comment>
<dbReference type="PANTHER" id="PTHR11806">
    <property type="entry name" value="GLUCOSE INHIBITED DIVISION PROTEIN A"/>
    <property type="match status" value="1"/>
</dbReference>
<dbReference type="AlphaFoldDB" id="A0A1A6FV66"/>
<dbReference type="Gene3D" id="3.50.50.60">
    <property type="entry name" value="FAD/NAD(P)-binding domain"/>
    <property type="match status" value="1"/>
</dbReference>
<evidence type="ECO:0000256" key="1">
    <source>
        <dbReference type="ARBA" id="ARBA00001974"/>
    </source>
</evidence>
<keyword evidence="3" id="KW-0274">FAD</keyword>
<evidence type="ECO:0000256" key="3">
    <source>
        <dbReference type="ARBA" id="ARBA00022827"/>
    </source>
</evidence>
<accession>A0A1A6FV66</accession>
<sequence length="450" mass="49213">MFLLRDCGRWAAASLGRRLPLSRLRSDSAAPCGAHFDVVVIGGGHAGTEAAAAAARCGSRTLLLTHRVDTIGQMSCNPSFGGIGKGHLMREVDALDGLCSRICDQSGVHYKVLNRRKGPAVWGLRAQIDRKLYKQNMQKEILNTPLLTVQEGAVEDLVLTEPEPGYAGKCRVKGVILADGSTIYAESVILTTGTFLRGMIVIGLEMQPAGRLGDQPSIGLAQTLENLGFVVGRLKTGTPPRLAKESINFNILNKHTPDNPSIPFSFLSETVWIKGVIAGINASLRVSRKPPFVVSRTEGYIGVLIDDLTTLGTSEPYRMFTSRVEFRLSLRPDNADIRLTFRDMDPYVDKTFYVGSALDVLKYEEVDMELLANAVHEPLKKYTTSRELARRLKIEGETKQLKSVQNRMIMGVIGAASRIPGVTPAAIVNLLRFVKTTQQRQAAGTEHQTN</sequence>
<dbReference type="InterPro" id="IPR002218">
    <property type="entry name" value="MnmG-rel"/>
</dbReference>
<keyword evidence="6" id="KW-1185">Reference proteome</keyword>
<dbReference type="PRINTS" id="PR00411">
    <property type="entry name" value="PNDRDTASEI"/>
</dbReference>
<dbReference type="Pfam" id="PF01134">
    <property type="entry name" value="GIDA"/>
    <property type="match status" value="1"/>
</dbReference>
<keyword evidence="2" id="KW-0285">Flavoprotein</keyword>
<evidence type="ECO:0000313" key="6">
    <source>
        <dbReference type="Proteomes" id="UP000092124"/>
    </source>
</evidence>